<gene>
    <name evidence="5" type="ORF">HMPREF1080_01860</name>
</gene>
<protein>
    <recommendedName>
        <fullName evidence="4">ATP-grasp domain-containing protein</fullName>
    </recommendedName>
</protein>
<accession>I9BGB7</accession>
<dbReference type="Gene3D" id="3.30.470.20">
    <property type="entry name" value="ATP-grasp fold, B domain"/>
    <property type="match status" value="1"/>
</dbReference>
<evidence type="ECO:0000313" key="5">
    <source>
        <dbReference type="EMBL" id="EIY98810.1"/>
    </source>
</evidence>
<dbReference type="Pfam" id="PF02222">
    <property type="entry name" value="ATP-grasp"/>
    <property type="match status" value="1"/>
</dbReference>
<feature type="domain" description="ATP-grasp" evidence="4">
    <location>
        <begin position="133"/>
        <end position="315"/>
    </location>
</feature>
<dbReference type="HOGENOM" id="CLU_058414_0_0_10"/>
<keyword evidence="2 3" id="KW-0067">ATP-binding</keyword>
<name>I9BGB7_BACFG</name>
<keyword evidence="1 3" id="KW-0547">Nucleotide-binding</keyword>
<dbReference type="InterPro" id="IPR011761">
    <property type="entry name" value="ATP-grasp"/>
</dbReference>
<evidence type="ECO:0000259" key="4">
    <source>
        <dbReference type="PROSITE" id="PS50975"/>
    </source>
</evidence>
<evidence type="ECO:0000256" key="3">
    <source>
        <dbReference type="PROSITE-ProRule" id="PRU00409"/>
    </source>
</evidence>
<comment type="caution">
    <text evidence="5">The sequence shown here is derived from an EMBL/GenBank/DDBJ whole genome shotgun (WGS) entry which is preliminary data.</text>
</comment>
<dbReference type="AlphaFoldDB" id="I9BGB7"/>
<evidence type="ECO:0000256" key="2">
    <source>
        <dbReference type="ARBA" id="ARBA00022840"/>
    </source>
</evidence>
<sequence length="388" mass="44800">MIMANSIEAKLKEYKFIIFGSDHYQTLGVIRSLGKKGLRPDVILHPKYSDHPFMCPNSRYVGEVHIVDSVADGYILLLEKYGNEKLKPFLYTCDDWTEGCLDMHYGEIIDKFNFFNGHEKGCVLKYMDKDNISKLAMQCGCRIPKSETLNKGQLPTSLKYPIITKSIMSTTGAWKNDSRICYSPNELMENYKTIKSDVLLVEEFIEKKNELCLDGFAVNNGKDICLPYQATYLRLSPKSYSNYMVIEPLRYRQVKQQVTNILSKVGFNGIFSVEFLIGKDEQLYFLEVNFRNSTWSYAYTVGGVNLPYEWAKATLLGNLKSETIRPRKKPYKAIAEFTDYVQFVSTKKISKFEWIKNVITADCRFYILFSDPKPTIAGVIMKIKRKFK</sequence>
<dbReference type="PROSITE" id="PS50975">
    <property type="entry name" value="ATP_GRASP"/>
    <property type="match status" value="1"/>
</dbReference>
<dbReference type="Proteomes" id="UP000003917">
    <property type="component" value="Unassembled WGS sequence"/>
</dbReference>
<proteinExistence type="predicted"/>
<evidence type="ECO:0000313" key="6">
    <source>
        <dbReference type="Proteomes" id="UP000003917"/>
    </source>
</evidence>
<dbReference type="GO" id="GO:0005524">
    <property type="term" value="F:ATP binding"/>
    <property type="evidence" value="ECO:0007669"/>
    <property type="project" value="UniProtKB-UniRule"/>
</dbReference>
<dbReference type="InterPro" id="IPR003135">
    <property type="entry name" value="ATP-grasp_carboxylate-amine"/>
</dbReference>
<dbReference type="SUPFAM" id="SSF56059">
    <property type="entry name" value="Glutathione synthetase ATP-binding domain-like"/>
    <property type="match status" value="1"/>
</dbReference>
<dbReference type="PATRIC" id="fig|997881.3.peg.1949"/>
<dbReference type="GO" id="GO:0046872">
    <property type="term" value="F:metal ion binding"/>
    <property type="evidence" value="ECO:0007669"/>
    <property type="project" value="InterPro"/>
</dbReference>
<dbReference type="EMBL" id="AGXP01000022">
    <property type="protein sequence ID" value="EIY98810.1"/>
    <property type="molecule type" value="Genomic_DNA"/>
</dbReference>
<reference evidence="5 6" key="1">
    <citation type="submission" date="2012-02" db="EMBL/GenBank/DDBJ databases">
        <title>The Genome Sequence of Bacteroides fragilis CL05T12C13.</title>
        <authorList>
            <consortium name="The Broad Institute Genome Sequencing Platform"/>
            <person name="Earl A."/>
            <person name="Ward D."/>
            <person name="Feldgarden M."/>
            <person name="Gevers D."/>
            <person name="Zitomersky N.L."/>
            <person name="Coyne M.J."/>
            <person name="Comstock L.E."/>
            <person name="Young S.K."/>
            <person name="Zeng Q."/>
            <person name="Gargeya S."/>
            <person name="Fitzgerald M."/>
            <person name="Haas B."/>
            <person name="Abouelleil A."/>
            <person name="Alvarado L."/>
            <person name="Arachchi H.M."/>
            <person name="Berlin A."/>
            <person name="Chapman S.B."/>
            <person name="Gearin G."/>
            <person name="Goldberg J."/>
            <person name="Griggs A."/>
            <person name="Gujja S."/>
            <person name="Hansen M."/>
            <person name="Heiman D."/>
            <person name="Howarth C."/>
            <person name="Larimer J."/>
            <person name="Lui A."/>
            <person name="MacDonald P.J.P."/>
            <person name="McCowen C."/>
            <person name="Montmayeur A."/>
            <person name="Murphy C."/>
            <person name="Neiman D."/>
            <person name="Pearson M."/>
            <person name="Priest M."/>
            <person name="Roberts A."/>
            <person name="Saif S."/>
            <person name="Shea T."/>
            <person name="Sisk P."/>
            <person name="Stolte C."/>
            <person name="Sykes S."/>
            <person name="Wortman J."/>
            <person name="Nusbaum C."/>
            <person name="Birren B."/>
        </authorList>
    </citation>
    <scope>NUCLEOTIDE SEQUENCE [LARGE SCALE GENOMIC DNA]</scope>
    <source>
        <strain evidence="5 6">CL05T12C13</strain>
    </source>
</reference>
<evidence type="ECO:0000256" key="1">
    <source>
        <dbReference type="ARBA" id="ARBA00022741"/>
    </source>
</evidence>
<organism evidence="5 6">
    <name type="scientific">Bacteroides fragilis CL05T12C13</name>
    <dbReference type="NCBI Taxonomy" id="997881"/>
    <lineage>
        <taxon>Bacteria</taxon>
        <taxon>Pseudomonadati</taxon>
        <taxon>Bacteroidota</taxon>
        <taxon>Bacteroidia</taxon>
        <taxon>Bacteroidales</taxon>
        <taxon>Bacteroidaceae</taxon>
        <taxon>Bacteroides</taxon>
    </lineage>
</organism>